<evidence type="ECO:0000259" key="3">
    <source>
        <dbReference type="Pfam" id="PF05617"/>
    </source>
</evidence>
<feature type="domain" description="Prolamin-like" evidence="3">
    <location>
        <begin position="69"/>
        <end position="143"/>
    </location>
</feature>
<protein>
    <submittedName>
        <fullName evidence="4">Prolamin-like domain</fullName>
    </submittedName>
</protein>
<dbReference type="OrthoDB" id="1047022at2759"/>
<gene>
    <name evidence="4" type="ORF">ISN44_As09g005750</name>
</gene>
<keyword evidence="1 2" id="KW-0732">Signal</keyword>
<dbReference type="InterPro" id="IPR040220">
    <property type="entry name" value="DD11"/>
</dbReference>
<evidence type="ECO:0000256" key="1">
    <source>
        <dbReference type="ARBA" id="ARBA00022729"/>
    </source>
</evidence>
<dbReference type="InterPro" id="IPR008502">
    <property type="entry name" value="Prolamin-like"/>
</dbReference>
<dbReference type="PANTHER" id="PTHR31207">
    <property type="entry name" value="ECA1 GAMETOGENESIS FAMILY PROTEIN (DUF784)-RELATED-RELATED"/>
    <property type="match status" value="1"/>
</dbReference>
<evidence type="ECO:0000256" key="2">
    <source>
        <dbReference type="SAM" id="SignalP"/>
    </source>
</evidence>
<reference evidence="4 5" key="1">
    <citation type="submission" date="2020-12" db="EMBL/GenBank/DDBJ databases">
        <title>Concerted genomic and epigenomic changes stabilize Arabidopsis allopolyploids.</title>
        <authorList>
            <person name="Chen Z."/>
        </authorList>
    </citation>
    <scope>NUCLEOTIDE SEQUENCE [LARGE SCALE GENOMIC DNA]</scope>
    <source>
        <strain evidence="4">As9502</strain>
        <tissue evidence="4">Leaf</tissue>
    </source>
</reference>
<dbReference type="AlphaFoldDB" id="A0A8T2AEM2"/>
<proteinExistence type="predicted"/>
<organism evidence="4 5">
    <name type="scientific">Arabidopsis suecica</name>
    <name type="common">Swedish thale-cress</name>
    <name type="synonym">Cardaminopsis suecica</name>
    <dbReference type="NCBI Taxonomy" id="45249"/>
    <lineage>
        <taxon>Eukaryota</taxon>
        <taxon>Viridiplantae</taxon>
        <taxon>Streptophyta</taxon>
        <taxon>Embryophyta</taxon>
        <taxon>Tracheophyta</taxon>
        <taxon>Spermatophyta</taxon>
        <taxon>Magnoliopsida</taxon>
        <taxon>eudicotyledons</taxon>
        <taxon>Gunneridae</taxon>
        <taxon>Pentapetalae</taxon>
        <taxon>rosids</taxon>
        <taxon>malvids</taxon>
        <taxon>Brassicales</taxon>
        <taxon>Brassicaceae</taxon>
        <taxon>Camelineae</taxon>
        <taxon>Arabidopsis</taxon>
    </lineage>
</organism>
<name>A0A8T2AEM2_ARASU</name>
<feature type="chain" id="PRO_5035886955" evidence="2">
    <location>
        <begin position="26"/>
        <end position="154"/>
    </location>
</feature>
<comment type="caution">
    <text evidence="4">The sequence shown here is derived from an EMBL/GenBank/DDBJ whole genome shotgun (WGS) entry which is preliminary data.</text>
</comment>
<dbReference type="Pfam" id="PF05617">
    <property type="entry name" value="Prolamin_like"/>
    <property type="match status" value="1"/>
</dbReference>
<keyword evidence="5" id="KW-1185">Reference proteome</keyword>
<feature type="signal peptide" evidence="2">
    <location>
        <begin position="1"/>
        <end position="25"/>
    </location>
</feature>
<dbReference type="EMBL" id="JAEFBJ010000009">
    <property type="protein sequence ID" value="KAG7572193.1"/>
    <property type="molecule type" value="Genomic_DNA"/>
</dbReference>
<sequence>MENKTILMTYFSVMVLLSFSYQCLAIAADLEEMLINEFDVVLKHWPSPGDYNLNVIRGQSRKHLKYLLNCGVKMGPGGTECSIEYRDAISRNKSTSKDCCLMIVKTGKQCHTEWMKLFFQFYQVKRFSSKAMIKSNEIWNKCSNETEAIPPFSG</sequence>
<dbReference type="PANTHER" id="PTHR31207:SF40">
    <property type="entry name" value="ECA1 GAMETOGENESIS FAMILY PROTEIN (DUF784)-RELATED"/>
    <property type="match status" value="1"/>
</dbReference>
<dbReference type="Proteomes" id="UP000694251">
    <property type="component" value="Chromosome 9"/>
</dbReference>
<evidence type="ECO:0000313" key="5">
    <source>
        <dbReference type="Proteomes" id="UP000694251"/>
    </source>
</evidence>
<evidence type="ECO:0000313" key="4">
    <source>
        <dbReference type="EMBL" id="KAG7572193.1"/>
    </source>
</evidence>
<accession>A0A8T2AEM2</accession>